<evidence type="ECO:0000313" key="3">
    <source>
        <dbReference type="EMBL" id="TSJ76727.1"/>
    </source>
</evidence>
<feature type="compositionally biased region" description="Basic and acidic residues" evidence="1">
    <location>
        <begin position="482"/>
        <end position="492"/>
    </location>
</feature>
<keyword evidence="2" id="KW-0812">Transmembrane</keyword>
<keyword evidence="2" id="KW-1133">Transmembrane helix</keyword>
<gene>
    <name evidence="3" type="ORF">FPL22_11415</name>
</gene>
<feature type="compositionally biased region" description="Low complexity" evidence="1">
    <location>
        <begin position="626"/>
        <end position="638"/>
    </location>
</feature>
<feature type="transmembrane region" description="Helical" evidence="2">
    <location>
        <begin position="20"/>
        <end position="42"/>
    </location>
</feature>
<dbReference type="Proteomes" id="UP000315648">
    <property type="component" value="Unassembled WGS sequence"/>
</dbReference>
<evidence type="ECO:0000313" key="4">
    <source>
        <dbReference type="Proteomes" id="UP000315648"/>
    </source>
</evidence>
<feature type="region of interest" description="Disordered" evidence="1">
    <location>
        <begin position="412"/>
        <end position="550"/>
    </location>
</feature>
<feature type="transmembrane region" description="Helical" evidence="2">
    <location>
        <begin position="124"/>
        <end position="143"/>
    </location>
</feature>
<dbReference type="InterPro" id="IPR052258">
    <property type="entry name" value="Diverse_Func_Domain-Protein"/>
</dbReference>
<feature type="compositionally biased region" description="Basic and acidic residues" evidence="1">
    <location>
        <begin position="428"/>
        <end position="443"/>
    </location>
</feature>
<sequence length="958" mass="100292">MSQTPDHLVRTQHRRRRYTLLVWTLALALIAAVLALAIHIRWLPPSFVIGHWIFGISSAIALTTWFARARRLDENHVARDLDTEWQLKARVEAAAELASDRSALAAAQRADAAQRLAGRRLPRALAWHTGQLTLILALIFLFIESTVFTIRIFAKPPAPPPPPEDISASIEWRAPESELKATSIEEIPLAASADTRTGFRSMSLEISVNGEPRLSLPLDAATIKTLAKPGTHAVKLPLYLDEISPAEFDIVAYHLRADRETREPAPVVTSPLQFIQIRPARDDVEKRKGGGKTGQCASLIAALKSAQLSLLKQNFLLAHASIPKTAPAWTDANTSVATDQALLATKADEVRAFAITEQLPALVVDNLTQVVPLMNEAAKLIGAVENEAAARPQGRSLALITEIEKILRKIISEGGTPGTPPPPAPADPFKDAQRYKMPPRKDTPAGQLEQLAKDQSEQAEKTDPSPSSGDKKPQPSAAEQSELARRAEELAKNQKLSEAAQKAAAQAARDAAAAANQLKQGDVSAARAPAQAAAQTLRDAAAAQEKAGRDAARAALEAARRALNEAAREPNAAARAEKIDAVARQLHEAAIEQQQSGSAEAARQLEAAAREAAKAAEAARKGTDSGPQPGDKPGDQPGNVSPSDQPGNKPGTQPGDQPGQRPGGDKPGDQPGDKPGTQLAPDPKGDQELTVNLPGAGKQPGEGKGEALGKEPGQGDGPGEKSDPNGQGQGQQPDSKGQGQGQGQGEGKGSGQTPGTQPGSGGTGSGSGSGPGSQPGSGSGSGSGPALRLTPVEKAAQAAATAQVALSDRTEAANRAARQLLRGSGEGAGSGSGSGPGQGEGTSPGGASRPATDIRTAELILGAQLANAVVNTTESAQHANTIINTFRPTNKFAHVVMTPEVRAAVDHLRLLLAAAVSDDKRDETVRRFNPEDLDPAYREAIESYFERLSREATAKPRP</sequence>
<dbReference type="PANTHER" id="PTHR37612">
    <property type="entry name" value="FIBROIN HEAVY CHAIN FIB-H LIKE PROTEIN"/>
    <property type="match status" value="1"/>
</dbReference>
<feature type="transmembrane region" description="Helical" evidence="2">
    <location>
        <begin position="48"/>
        <end position="67"/>
    </location>
</feature>
<feature type="compositionally biased region" description="Low complexity" evidence="1">
    <location>
        <begin position="525"/>
        <end position="545"/>
    </location>
</feature>
<dbReference type="AlphaFoldDB" id="A0A556QJD2"/>
<accession>A0A556QJD2</accession>
<proteinExistence type="predicted"/>
<dbReference type="EMBL" id="VMBG01000002">
    <property type="protein sequence ID" value="TSJ76727.1"/>
    <property type="molecule type" value="Genomic_DNA"/>
</dbReference>
<dbReference type="RefSeq" id="WP_144230484.1">
    <property type="nucleotide sequence ID" value="NZ_VMBG01000002.1"/>
</dbReference>
<name>A0A556QJD2_9BACT</name>
<dbReference type="PANTHER" id="PTHR37612:SF20">
    <property type="entry name" value="PER-HEXAMER REPEAT PROTEIN 5-RELATED"/>
    <property type="match status" value="1"/>
</dbReference>
<keyword evidence="2" id="KW-0472">Membrane</keyword>
<feature type="region of interest" description="Disordered" evidence="1">
    <location>
        <begin position="590"/>
        <end position="787"/>
    </location>
</feature>
<organism evidence="3 4">
    <name type="scientific">Rariglobus hedericola</name>
    <dbReference type="NCBI Taxonomy" id="2597822"/>
    <lineage>
        <taxon>Bacteria</taxon>
        <taxon>Pseudomonadati</taxon>
        <taxon>Verrucomicrobiota</taxon>
        <taxon>Opitutia</taxon>
        <taxon>Opitutales</taxon>
        <taxon>Opitutaceae</taxon>
        <taxon>Rariglobus</taxon>
    </lineage>
</organism>
<keyword evidence="4" id="KW-1185">Reference proteome</keyword>
<evidence type="ECO:0008006" key="5">
    <source>
        <dbReference type="Google" id="ProtNLM"/>
    </source>
</evidence>
<reference evidence="3 4" key="1">
    <citation type="submission" date="2019-07" db="EMBL/GenBank/DDBJ databases">
        <title>Description of 53C-WASEF.</title>
        <authorList>
            <person name="Pitt A."/>
            <person name="Hahn M.W."/>
        </authorList>
    </citation>
    <scope>NUCLEOTIDE SEQUENCE [LARGE SCALE GENOMIC DNA]</scope>
    <source>
        <strain evidence="3 4">53C-WASEF</strain>
    </source>
</reference>
<feature type="compositionally biased region" description="Basic and acidic residues" evidence="1">
    <location>
        <begin position="608"/>
        <end position="623"/>
    </location>
</feature>
<feature type="compositionally biased region" description="Gly residues" evidence="1">
    <location>
        <begin position="738"/>
        <end position="783"/>
    </location>
</feature>
<feature type="compositionally biased region" description="Low complexity" evidence="1">
    <location>
        <begin position="499"/>
        <end position="515"/>
    </location>
</feature>
<dbReference type="OrthoDB" id="7052209at2"/>
<feature type="compositionally biased region" description="Basic and acidic residues" evidence="1">
    <location>
        <begin position="451"/>
        <end position="473"/>
    </location>
</feature>
<protein>
    <recommendedName>
        <fullName evidence="5">DUF4175 domain-containing protein</fullName>
    </recommendedName>
</protein>
<evidence type="ECO:0000256" key="2">
    <source>
        <dbReference type="SAM" id="Phobius"/>
    </source>
</evidence>
<feature type="region of interest" description="Disordered" evidence="1">
    <location>
        <begin position="823"/>
        <end position="850"/>
    </location>
</feature>
<evidence type="ECO:0000256" key="1">
    <source>
        <dbReference type="SAM" id="MobiDB-lite"/>
    </source>
</evidence>
<feature type="compositionally biased region" description="Low complexity" evidence="1">
    <location>
        <begin position="649"/>
        <end position="660"/>
    </location>
</feature>
<feature type="compositionally biased region" description="Gly residues" evidence="1">
    <location>
        <begin position="824"/>
        <end position="844"/>
    </location>
</feature>
<comment type="caution">
    <text evidence="3">The sequence shown here is derived from an EMBL/GenBank/DDBJ whole genome shotgun (WGS) entry which is preliminary data.</text>
</comment>
<feature type="compositionally biased region" description="Basic and acidic residues" evidence="1">
    <location>
        <begin position="663"/>
        <end position="672"/>
    </location>
</feature>